<dbReference type="EMBL" id="CP069104">
    <property type="protein sequence ID" value="QSS54810.1"/>
    <property type="molecule type" value="Genomic_DNA"/>
</dbReference>
<organism evidence="1 2">
    <name type="scientific">Ajellomyces capsulatus (strain H88)</name>
    <name type="common">Darling's disease fungus</name>
    <name type="synonym">Histoplasma capsulatum</name>
    <dbReference type="NCBI Taxonomy" id="544711"/>
    <lineage>
        <taxon>Eukaryota</taxon>
        <taxon>Fungi</taxon>
        <taxon>Dikarya</taxon>
        <taxon>Ascomycota</taxon>
        <taxon>Pezizomycotina</taxon>
        <taxon>Eurotiomycetes</taxon>
        <taxon>Eurotiomycetidae</taxon>
        <taxon>Onygenales</taxon>
        <taxon>Ajellomycetaceae</taxon>
        <taxon>Histoplasma</taxon>
    </lineage>
</organism>
<sequence length="64" mass="7361">MSIRDISIIYFPSQKLFRTSYSAPLLFNKVAIILARHPIPRSHYYASADYAFHTDVTLVSQSKL</sequence>
<protein>
    <submittedName>
        <fullName evidence="1">Uncharacterized protein</fullName>
    </submittedName>
</protein>
<reference evidence="1" key="1">
    <citation type="submission" date="2021-01" db="EMBL/GenBank/DDBJ databases">
        <title>Chromosome-level genome assembly of a human fungal pathogen reveals clustering of transcriptionally co-regulated genes.</title>
        <authorList>
            <person name="Voorhies M."/>
            <person name="Cohen S."/>
            <person name="Shea T.P."/>
            <person name="Petrus S."/>
            <person name="Munoz J.F."/>
            <person name="Poplawski S."/>
            <person name="Goldman W.E."/>
            <person name="Michael T."/>
            <person name="Cuomo C.A."/>
            <person name="Sil A."/>
            <person name="Beyhan S."/>
        </authorList>
    </citation>
    <scope>NUCLEOTIDE SEQUENCE</scope>
    <source>
        <strain evidence="1">H88</strain>
    </source>
</reference>
<evidence type="ECO:0000313" key="2">
    <source>
        <dbReference type="Proteomes" id="UP000663419"/>
    </source>
</evidence>
<dbReference type="AlphaFoldDB" id="A0A8A1LN07"/>
<proteinExistence type="predicted"/>
<evidence type="ECO:0000313" key="1">
    <source>
        <dbReference type="EMBL" id="QSS54810.1"/>
    </source>
</evidence>
<accession>A0A8A1LN07</accession>
<name>A0A8A1LN07_AJEC8</name>
<gene>
    <name evidence="1" type="ORF">I7I53_02482</name>
</gene>
<dbReference type="Proteomes" id="UP000663419">
    <property type="component" value="Chromosome 3"/>
</dbReference>
<dbReference type="VEuPathDB" id="FungiDB:I7I53_02482"/>